<keyword evidence="1" id="KW-0812">Transmembrane</keyword>
<feature type="transmembrane region" description="Helical" evidence="1">
    <location>
        <begin position="33"/>
        <end position="54"/>
    </location>
</feature>
<evidence type="ECO:0000259" key="2">
    <source>
        <dbReference type="Pfam" id="PF01757"/>
    </source>
</evidence>
<feature type="transmembrane region" description="Helical" evidence="1">
    <location>
        <begin position="246"/>
        <end position="265"/>
    </location>
</feature>
<feature type="transmembrane region" description="Helical" evidence="1">
    <location>
        <begin position="142"/>
        <end position="167"/>
    </location>
</feature>
<feature type="transmembrane region" description="Helical" evidence="1">
    <location>
        <begin position="272"/>
        <end position="291"/>
    </location>
</feature>
<gene>
    <name evidence="3" type="ORF">SAMN05444350_10420</name>
</gene>
<keyword evidence="4" id="KW-1185">Reference proteome</keyword>
<feature type="transmembrane region" description="Helical" evidence="1">
    <location>
        <begin position="179"/>
        <end position="197"/>
    </location>
</feature>
<feature type="transmembrane region" description="Helical" evidence="1">
    <location>
        <begin position="66"/>
        <end position="91"/>
    </location>
</feature>
<feature type="transmembrane region" description="Helical" evidence="1">
    <location>
        <begin position="209"/>
        <end position="226"/>
    </location>
</feature>
<dbReference type="PANTHER" id="PTHR37312:SF1">
    <property type="entry name" value="MEMBRANE-BOUND ACYLTRANSFERASE YKRP-RELATED"/>
    <property type="match status" value="1"/>
</dbReference>
<dbReference type="EMBL" id="FQZN01000004">
    <property type="protein sequence ID" value="SHI57330.1"/>
    <property type="molecule type" value="Genomic_DNA"/>
</dbReference>
<dbReference type="InterPro" id="IPR002656">
    <property type="entry name" value="Acyl_transf_3_dom"/>
</dbReference>
<name>A0A1M6C8H0_9BACE</name>
<reference evidence="4" key="1">
    <citation type="submission" date="2016-11" db="EMBL/GenBank/DDBJ databases">
        <authorList>
            <person name="Varghese N."/>
            <person name="Submissions S."/>
        </authorList>
    </citation>
    <scope>NUCLEOTIDE SEQUENCE [LARGE SCALE GENOMIC DNA]</scope>
    <source>
        <strain evidence="4">DSM 26884</strain>
    </source>
</reference>
<dbReference type="Pfam" id="PF01757">
    <property type="entry name" value="Acyl_transf_3"/>
    <property type="match status" value="1"/>
</dbReference>
<feature type="transmembrane region" description="Helical" evidence="1">
    <location>
        <begin position="9"/>
        <end position="27"/>
    </location>
</feature>
<evidence type="ECO:0000313" key="3">
    <source>
        <dbReference type="EMBL" id="SHI57330.1"/>
    </source>
</evidence>
<dbReference type="PANTHER" id="PTHR37312">
    <property type="entry name" value="MEMBRANE-BOUND ACYLTRANSFERASE YKRP-RELATED"/>
    <property type="match status" value="1"/>
</dbReference>
<dbReference type="GeneID" id="92711078"/>
<proteinExistence type="predicted"/>
<evidence type="ECO:0000256" key="1">
    <source>
        <dbReference type="SAM" id="Phobius"/>
    </source>
</evidence>
<dbReference type="eggNOG" id="ENOG5033QXP">
    <property type="taxonomic scope" value="Bacteria"/>
</dbReference>
<protein>
    <submittedName>
        <fullName evidence="3">Fucose 4-O-acetylase</fullName>
    </submittedName>
</protein>
<dbReference type="AlphaFoldDB" id="A0A1M6C8H0"/>
<keyword evidence="1" id="KW-0472">Membrane</keyword>
<dbReference type="InterPro" id="IPR052734">
    <property type="entry name" value="Nod_factor_acetyltransferase"/>
</dbReference>
<accession>A0A1M6C8H0</accession>
<dbReference type="Proteomes" id="UP000184192">
    <property type="component" value="Unassembled WGS sequence"/>
</dbReference>
<feature type="transmembrane region" description="Helical" evidence="1">
    <location>
        <begin position="111"/>
        <end position="130"/>
    </location>
</feature>
<organism evidence="3 4">
    <name type="scientific">Bacteroides stercorirosoris</name>
    <dbReference type="NCBI Taxonomy" id="871324"/>
    <lineage>
        <taxon>Bacteria</taxon>
        <taxon>Pseudomonadati</taxon>
        <taxon>Bacteroidota</taxon>
        <taxon>Bacteroidia</taxon>
        <taxon>Bacteroidales</taxon>
        <taxon>Bacteroidaceae</taxon>
        <taxon>Bacteroides</taxon>
    </lineage>
</organism>
<sequence>MRNRIHELDYLKCLFITLMVIFHLSYIGDKYPYAKSIVYTFHMPAFLLISGYLINVHKKPKVFLKAMAWIFIPYAIMEISYACMSTLFPVWDGIKEISASVLFSKVLLDPIGPYWYLHTFILCGTTHYFVHTYLRANPFIRLLATGSLLLLFSYVFHLLTFANAFYFMAGTAIHLSKRSFLSCFPASFLAIIPLIFLCSQPENLNRSTLGGILITGLVISFSLYIYKHLPHTAKQASLFIGKNTLVILLFSPVFTALSKLFLPFFSFDPTGICFLCTATATTLYGSIFIAFCLDKARLSPFFFGKRVSLKN</sequence>
<dbReference type="RefSeq" id="WP_025831565.1">
    <property type="nucleotide sequence ID" value="NZ_FQZN01000004.1"/>
</dbReference>
<feature type="domain" description="Acyltransferase 3" evidence="2">
    <location>
        <begin position="6"/>
        <end position="290"/>
    </location>
</feature>
<keyword evidence="1" id="KW-1133">Transmembrane helix</keyword>
<evidence type="ECO:0000313" key="4">
    <source>
        <dbReference type="Proteomes" id="UP000184192"/>
    </source>
</evidence>
<dbReference type="GO" id="GO:0016747">
    <property type="term" value="F:acyltransferase activity, transferring groups other than amino-acyl groups"/>
    <property type="evidence" value="ECO:0007669"/>
    <property type="project" value="InterPro"/>
</dbReference>